<accession>A0A2K5Q0D8</accession>
<keyword evidence="6" id="KW-1185">Reference proteome</keyword>
<name>A0A2K5Q0D8_CEBIM</name>
<comment type="similarity">
    <text evidence="1 2">Belongs to the SNW family.</text>
</comment>
<comment type="subcellular location">
    <subcellularLocation>
        <location evidence="2">Nucleus</location>
    </subcellularLocation>
</comment>
<organism evidence="5 6">
    <name type="scientific">Cebus imitator</name>
    <name type="common">Panamanian white-faced capuchin</name>
    <name type="synonym">Cebus capucinus imitator</name>
    <dbReference type="NCBI Taxonomy" id="2715852"/>
    <lineage>
        <taxon>Eukaryota</taxon>
        <taxon>Metazoa</taxon>
        <taxon>Chordata</taxon>
        <taxon>Craniata</taxon>
        <taxon>Vertebrata</taxon>
        <taxon>Euteleostomi</taxon>
        <taxon>Mammalia</taxon>
        <taxon>Eutheria</taxon>
        <taxon>Euarchontoglires</taxon>
        <taxon>Primates</taxon>
        <taxon>Haplorrhini</taxon>
        <taxon>Platyrrhini</taxon>
        <taxon>Cebidae</taxon>
        <taxon>Cebinae</taxon>
        <taxon>Cebus</taxon>
    </lineage>
</organism>
<dbReference type="Pfam" id="PF02731">
    <property type="entry name" value="SKIP_SNW"/>
    <property type="match status" value="1"/>
</dbReference>
<sequence length="447" mass="50443">TRFLPAPTQLSQDQLEAEEKARSKRSWQTSLVSSRRLPLHMDPGMVGCFPEIPVKKTSNMLAIQVDSEGKIKYDAISKDKVIYSKYTDLVPKEPDEEATKGTTKKTMPVQAADKLAPAPYIRYTPSQQGVAFNTVAKQRVSQIVEMQKEPMEPPRFKINKKSPWGTPSPSPPAPVKHSPSRKMTIPLCISNQKNAKGYTISLDEGLAADGRGLQTVHINEMFAKLGEALHIADRKAREAVEMCAQVDRKMAQKEMEKHEGKLREMVLKARENGAGIKTHVEKDGEACERDEIQLGRRRERQCDWNLSRAGPVKRSKLQRTENRAISEVIALGYDQSLFNQSKGMDSGFAGGEDEIYHVYDQAWRGGKAIAQCIYRSSINMDKHMYGYDLEAGIKTKRFALDKEFSKGPVQLEEDPFGLDKFLEEAKQHGDSSHPKECEHEGRKRRKE</sequence>
<evidence type="ECO:0000256" key="3">
    <source>
        <dbReference type="SAM" id="MobiDB-lite"/>
    </source>
</evidence>
<dbReference type="OMA" id="VHINEMF"/>
<dbReference type="PANTHER" id="PTHR12096">
    <property type="entry name" value="NUCLEAR PROTEIN SKIP-RELATED"/>
    <property type="match status" value="1"/>
</dbReference>
<feature type="region of interest" description="Disordered" evidence="3">
    <location>
        <begin position="154"/>
        <end position="180"/>
    </location>
</feature>
<keyword evidence="2" id="KW-0508">mRNA splicing</keyword>
<feature type="compositionally biased region" description="Basic and acidic residues" evidence="3">
    <location>
        <begin position="425"/>
        <end position="441"/>
    </location>
</feature>
<keyword evidence="2" id="KW-0539">Nucleus</keyword>
<dbReference type="Ensembl" id="ENSCCAT00000026734.1">
    <property type="protein sequence ID" value="ENSCCAP00000009349.1"/>
    <property type="gene ID" value="ENSCCAG00000022401.1"/>
</dbReference>
<dbReference type="Proteomes" id="UP000233040">
    <property type="component" value="Unassembled WGS sequence"/>
</dbReference>
<dbReference type="GeneTree" id="ENSGT00390000010423"/>
<reference evidence="5" key="2">
    <citation type="submission" date="2025-09" db="UniProtKB">
        <authorList>
            <consortium name="Ensembl"/>
        </authorList>
    </citation>
    <scope>IDENTIFICATION</scope>
</reference>
<dbReference type="AlphaFoldDB" id="A0A2K5Q0D8"/>
<protein>
    <recommendedName>
        <fullName evidence="2">SNW domain-containing protein 1</fullName>
    </recommendedName>
</protein>
<proteinExistence type="inferred from homology"/>
<evidence type="ECO:0000256" key="2">
    <source>
        <dbReference type="RuleBase" id="RU367140"/>
    </source>
</evidence>
<comment type="function">
    <text evidence="2">Involved in pre-mRNA splicing.</text>
</comment>
<evidence type="ECO:0000259" key="4">
    <source>
        <dbReference type="Pfam" id="PF02731"/>
    </source>
</evidence>
<evidence type="ECO:0000313" key="6">
    <source>
        <dbReference type="Proteomes" id="UP000233040"/>
    </source>
</evidence>
<keyword evidence="2" id="KW-0747">Spliceosome</keyword>
<dbReference type="STRING" id="9516.ENSCCAP00000009349"/>
<dbReference type="InterPro" id="IPR017862">
    <property type="entry name" value="SKI-int_prot_SKIP"/>
</dbReference>
<evidence type="ECO:0000256" key="1">
    <source>
        <dbReference type="ARBA" id="ARBA00010197"/>
    </source>
</evidence>
<feature type="region of interest" description="Disordered" evidence="3">
    <location>
        <begin position="425"/>
        <end position="447"/>
    </location>
</feature>
<dbReference type="InterPro" id="IPR004015">
    <property type="entry name" value="SKI-int_prot_SKIP_SNW-dom"/>
</dbReference>
<keyword evidence="2" id="KW-0507">mRNA processing</keyword>
<feature type="domain" description="SKI-interacting protein SKIP SNW" evidence="4">
    <location>
        <begin position="120"/>
        <end position="272"/>
    </location>
</feature>
<evidence type="ECO:0000313" key="5">
    <source>
        <dbReference type="Ensembl" id="ENSCCAP00000009349.1"/>
    </source>
</evidence>
<dbReference type="GO" id="GO:0000398">
    <property type="term" value="P:mRNA splicing, via spliceosome"/>
    <property type="evidence" value="ECO:0007669"/>
    <property type="project" value="InterPro"/>
</dbReference>
<reference evidence="5" key="1">
    <citation type="submission" date="2025-08" db="UniProtKB">
        <authorList>
            <consortium name="Ensembl"/>
        </authorList>
    </citation>
    <scope>IDENTIFICATION</scope>
</reference>
<dbReference type="GO" id="GO:0005681">
    <property type="term" value="C:spliceosomal complex"/>
    <property type="evidence" value="ECO:0007669"/>
    <property type="project" value="UniProtKB-UniRule"/>
</dbReference>
<feature type="region of interest" description="Disordered" evidence="3">
    <location>
        <begin position="1"/>
        <end position="29"/>
    </location>
</feature>
<comment type="subunit">
    <text evidence="2">Identified in the spliceosome C complex.</text>
</comment>